<dbReference type="GO" id="GO:0016787">
    <property type="term" value="F:hydrolase activity"/>
    <property type="evidence" value="ECO:0007669"/>
    <property type="project" value="UniProtKB-UniRule"/>
</dbReference>
<dbReference type="SUPFAM" id="SSF52151">
    <property type="entry name" value="FabD/lysophospholipase-like"/>
    <property type="match status" value="1"/>
</dbReference>
<keyword evidence="2" id="KW-0442">Lipid degradation</keyword>
<keyword evidence="3" id="KW-1133">Transmembrane helix</keyword>
<dbReference type="STRING" id="75922.BST47_16060"/>
<feature type="transmembrane region" description="Helical" evidence="3">
    <location>
        <begin position="139"/>
        <end position="157"/>
    </location>
</feature>
<feature type="domain" description="PNPLA" evidence="4">
    <location>
        <begin position="12"/>
        <end position="378"/>
    </location>
</feature>
<feature type="transmembrane region" description="Helical" evidence="3">
    <location>
        <begin position="163"/>
        <end position="185"/>
    </location>
</feature>
<evidence type="ECO:0000313" key="6">
    <source>
        <dbReference type="Proteomes" id="UP000192411"/>
    </source>
</evidence>
<comment type="caution">
    <text evidence="2">Lacks conserved residue(s) required for the propagation of feature annotation.</text>
</comment>
<evidence type="ECO:0000256" key="2">
    <source>
        <dbReference type="PROSITE-ProRule" id="PRU01161"/>
    </source>
</evidence>
<dbReference type="Proteomes" id="UP000192411">
    <property type="component" value="Unassembled WGS sequence"/>
</dbReference>
<dbReference type="Gene3D" id="3.40.1090.10">
    <property type="entry name" value="Cytosolic phospholipase A2 catalytic domain"/>
    <property type="match status" value="2"/>
</dbReference>
<evidence type="ECO:0000259" key="4">
    <source>
        <dbReference type="PROSITE" id="PS51635"/>
    </source>
</evidence>
<dbReference type="EMBL" id="MVIM01000007">
    <property type="protein sequence ID" value="ORB64792.1"/>
    <property type="molecule type" value="Genomic_DNA"/>
</dbReference>
<dbReference type="InterPro" id="IPR016035">
    <property type="entry name" value="Acyl_Trfase/lysoPLipase"/>
</dbReference>
<keyword evidence="2" id="KW-0378">Hydrolase</keyword>
<organism evidence="5 6">
    <name type="scientific">Mycolicibacterium tusciae</name>
    <dbReference type="NCBI Taxonomy" id="75922"/>
    <lineage>
        <taxon>Bacteria</taxon>
        <taxon>Bacillati</taxon>
        <taxon>Actinomycetota</taxon>
        <taxon>Actinomycetes</taxon>
        <taxon>Mycobacteriales</taxon>
        <taxon>Mycobacteriaceae</taxon>
        <taxon>Mycolicibacterium</taxon>
    </lineage>
</organism>
<evidence type="ECO:0000256" key="1">
    <source>
        <dbReference type="ARBA" id="ARBA00023098"/>
    </source>
</evidence>
<protein>
    <recommendedName>
        <fullName evidence="4">PNPLA domain-containing protein</fullName>
    </recommendedName>
</protein>
<dbReference type="GO" id="GO:0016042">
    <property type="term" value="P:lipid catabolic process"/>
    <property type="evidence" value="ECO:0007669"/>
    <property type="project" value="UniProtKB-UniRule"/>
</dbReference>
<reference evidence="5 6" key="1">
    <citation type="submission" date="2017-02" db="EMBL/GenBank/DDBJ databases">
        <title>The new phylogeny of genus Mycobacterium.</title>
        <authorList>
            <person name="Tortoli E."/>
            <person name="Trovato A."/>
            <person name="Cirillo D.M."/>
        </authorList>
    </citation>
    <scope>NUCLEOTIDE SEQUENCE [LARGE SCALE GENOMIC DNA]</scope>
    <source>
        <strain evidence="5 6">DSM 44338</strain>
    </source>
</reference>
<evidence type="ECO:0000256" key="3">
    <source>
        <dbReference type="SAM" id="Phobius"/>
    </source>
</evidence>
<dbReference type="Pfam" id="PF01734">
    <property type="entry name" value="Patatin"/>
    <property type="match status" value="1"/>
</dbReference>
<keyword evidence="3" id="KW-0472">Membrane</keyword>
<sequence>MTMSDLPFDCDLVLKGGITSGVVYPTAIVELARDHRFHNIGGASAGAIAAVAAAAAEYGRQTGGGGFDELNAIPDELAHEDASSHQTLLQRLFVAQTETREYFDLFWQQKRLEGGLFTRAKAVLPTLLRHSPTIPKFKLANLFAFGLPLAAIVWAALACSPGTIAFAVLAVLVGVVIYLVARVVAGVIDMVRNAQQAVAANMHGLVNGRSVGDQMGLTDWLHERIERLAGGDRQSPLTYGDLARHDIGLVTLTTNLSQTSSETFPFSDLTWAFRPADIRTLFPEQVASHLEARGRVATESSEQRATLEKAGLLQLPPAPELPVILGARISLSFPVVISAIPLWRLTPVRRGGKWVTEYREVWLSDGGICSNMPVHLFDHPLPSRPTYAINLGSGATDSDAEPGDDHSVMARAHRNVWRPIRTGSGAGAPISDIDSTTQLLGAVLTTMQNWSDYSATRSLGVRDRVCTIRLSSKEGGMNLDMPSTTITGLAPRGRAAGENLGWMVRGTLPEHVDPVDQTDEAATQWTRHRWTRLRSTALGAGRYSDDVESGWAKPAVSQQGPLANNFAYAELAANAKTLPYLPYRSDWSATAGAALTAGIDALAAVDFGTANMVSRPPFRPLILSTRGEPVTELNERTQRDELPTS</sequence>
<feature type="active site" description="Nucleophile" evidence="2">
    <location>
        <position position="44"/>
    </location>
</feature>
<keyword evidence="1 2" id="KW-0443">Lipid metabolism</keyword>
<dbReference type="AlphaFoldDB" id="A0A1X0JPU2"/>
<name>A0A1X0JPU2_9MYCO</name>
<feature type="active site" description="Proton acceptor" evidence="2">
    <location>
        <position position="365"/>
    </location>
</feature>
<gene>
    <name evidence="5" type="ORF">BST47_16060</name>
</gene>
<dbReference type="InterPro" id="IPR002641">
    <property type="entry name" value="PNPLA_dom"/>
</dbReference>
<feature type="short sequence motif" description="DGA/G" evidence="2">
    <location>
        <begin position="365"/>
        <end position="367"/>
    </location>
</feature>
<keyword evidence="3" id="KW-0812">Transmembrane</keyword>
<feature type="short sequence motif" description="GXSXG" evidence="2">
    <location>
        <begin position="42"/>
        <end position="46"/>
    </location>
</feature>
<accession>A0A1X0JPU2</accession>
<evidence type="ECO:0000313" key="5">
    <source>
        <dbReference type="EMBL" id="ORB64792.1"/>
    </source>
</evidence>
<keyword evidence="6" id="KW-1185">Reference proteome</keyword>
<comment type="caution">
    <text evidence="5">The sequence shown here is derived from an EMBL/GenBank/DDBJ whole genome shotgun (WGS) entry which is preliminary data.</text>
</comment>
<dbReference type="PROSITE" id="PS51635">
    <property type="entry name" value="PNPLA"/>
    <property type="match status" value="1"/>
</dbReference>
<proteinExistence type="predicted"/>